<keyword evidence="3" id="KW-1185">Reference proteome</keyword>
<dbReference type="Proteomes" id="UP000186817">
    <property type="component" value="Unassembled WGS sequence"/>
</dbReference>
<gene>
    <name evidence="2" type="ORF">AK812_SmicGene33798</name>
</gene>
<proteinExistence type="predicted"/>
<dbReference type="AlphaFoldDB" id="A0A1Q9CQM4"/>
<accession>A0A1Q9CQM4</accession>
<sequence length="427" mass="47607">MPAQSKADANETAMKVVDVLRPAVEGRLADIKASPELPVLTIFDTSIGQHDLIDSANFAIMKRYAFVSTKGNKGKMKEWSSIQGTRLRWLVGYLCKVIYRTPFARAPEVTILKTIFYKATSASDKSDPASDLDLLLEDIYDDDFEVFSVQSEPCGDDCEVLDLISDDEGEVRLLHSLTVRCELDSARARDRLPKTFQEPKQSKLDTPVQDTSDLDASLAAAFGEAMEYMNTPVEHREHRQGGDKILGERGRSAQEAGQRDKRSWEFYGAVGEEAHRKAIVLKRTRWRLFWGCGCLGWPLFRPFCASGSKALHIAHPAVRRLVDSIQSSLQWLGSVVREARTVSTAGYTYRTWPPTWTCIRTFLGAVARGVWENMANKAKLEPFHLTPDGMYTIIGGHEASRSATVQIGNAMFGYGQARAYSAKPSLD</sequence>
<dbReference type="OrthoDB" id="434274at2759"/>
<protein>
    <submittedName>
        <fullName evidence="2">Uncharacterized protein</fullName>
    </submittedName>
</protein>
<comment type="caution">
    <text evidence="2">The sequence shown here is derived from an EMBL/GenBank/DDBJ whole genome shotgun (WGS) entry which is preliminary data.</text>
</comment>
<organism evidence="2 3">
    <name type="scientific">Symbiodinium microadriaticum</name>
    <name type="common">Dinoflagellate</name>
    <name type="synonym">Zooxanthella microadriatica</name>
    <dbReference type="NCBI Taxonomy" id="2951"/>
    <lineage>
        <taxon>Eukaryota</taxon>
        <taxon>Sar</taxon>
        <taxon>Alveolata</taxon>
        <taxon>Dinophyceae</taxon>
        <taxon>Suessiales</taxon>
        <taxon>Symbiodiniaceae</taxon>
        <taxon>Symbiodinium</taxon>
    </lineage>
</organism>
<evidence type="ECO:0000256" key="1">
    <source>
        <dbReference type="SAM" id="MobiDB-lite"/>
    </source>
</evidence>
<evidence type="ECO:0000313" key="2">
    <source>
        <dbReference type="EMBL" id="OLP85223.1"/>
    </source>
</evidence>
<reference evidence="2 3" key="1">
    <citation type="submission" date="2016-02" db="EMBL/GenBank/DDBJ databases">
        <title>Genome analysis of coral dinoflagellate symbionts highlights evolutionary adaptations to a symbiotic lifestyle.</title>
        <authorList>
            <person name="Aranda M."/>
            <person name="Li Y."/>
            <person name="Liew Y.J."/>
            <person name="Baumgarten S."/>
            <person name="Simakov O."/>
            <person name="Wilson M."/>
            <person name="Piel J."/>
            <person name="Ashoor H."/>
            <person name="Bougouffa S."/>
            <person name="Bajic V.B."/>
            <person name="Ryu T."/>
            <person name="Ravasi T."/>
            <person name="Bayer T."/>
            <person name="Micklem G."/>
            <person name="Kim H."/>
            <person name="Bhak J."/>
            <person name="Lajeunesse T.C."/>
            <person name="Voolstra C.R."/>
        </authorList>
    </citation>
    <scope>NUCLEOTIDE SEQUENCE [LARGE SCALE GENOMIC DNA]</scope>
    <source>
        <strain evidence="2 3">CCMP2467</strain>
    </source>
</reference>
<dbReference type="EMBL" id="LSRX01000987">
    <property type="protein sequence ID" value="OLP85223.1"/>
    <property type="molecule type" value="Genomic_DNA"/>
</dbReference>
<name>A0A1Q9CQM4_SYMMI</name>
<evidence type="ECO:0000313" key="3">
    <source>
        <dbReference type="Proteomes" id="UP000186817"/>
    </source>
</evidence>
<feature type="region of interest" description="Disordered" evidence="1">
    <location>
        <begin position="234"/>
        <end position="257"/>
    </location>
</feature>